<feature type="transmembrane region" description="Helical" evidence="7">
    <location>
        <begin position="161"/>
        <end position="191"/>
    </location>
</feature>
<feature type="transmembrane region" description="Helical" evidence="7">
    <location>
        <begin position="49"/>
        <end position="68"/>
    </location>
</feature>
<comment type="caution">
    <text evidence="9">The sequence shown here is derived from an EMBL/GenBank/DDBJ whole genome shotgun (WGS) entry which is preliminary data.</text>
</comment>
<evidence type="ECO:0000256" key="2">
    <source>
        <dbReference type="ARBA" id="ARBA00022448"/>
    </source>
</evidence>
<feature type="transmembrane region" description="Helical" evidence="7">
    <location>
        <begin position="284"/>
        <end position="303"/>
    </location>
</feature>
<dbReference type="RefSeq" id="WP_167164352.1">
    <property type="nucleotide sequence ID" value="NZ_BAAAOO010000017.1"/>
</dbReference>
<proteinExistence type="predicted"/>
<organism evidence="9 10">
    <name type="scientific">Brooklawnia cerclae</name>
    <dbReference type="NCBI Taxonomy" id="349934"/>
    <lineage>
        <taxon>Bacteria</taxon>
        <taxon>Bacillati</taxon>
        <taxon>Actinomycetota</taxon>
        <taxon>Actinomycetes</taxon>
        <taxon>Propionibacteriales</taxon>
        <taxon>Propionibacteriaceae</taxon>
        <taxon>Brooklawnia</taxon>
    </lineage>
</organism>
<keyword evidence="6 7" id="KW-0472">Membrane</keyword>
<dbReference type="InterPro" id="IPR020846">
    <property type="entry name" value="MFS_dom"/>
</dbReference>
<evidence type="ECO:0000256" key="3">
    <source>
        <dbReference type="ARBA" id="ARBA00022475"/>
    </source>
</evidence>
<feature type="transmembrane region" description="Helical" evidence="7">
    <location>
        <begin position="12"/>
        <end position="29"/>
    </location>
</feature>
<keyword evidence="2" id="KW-0813">Transport</keyword>
<dbReference type="PANTHER" id="PTHR23513:SF11">
    <property type="entry name" value="STAPHYLOFERRIN A TRANSPORTER"/>
    <property type="match status" value="1"/>
</dbReference>
<sequence>MRSIFSSLAIPNYRIYFTGAIVSNIGSWMGRTAVSWLVLMELTQGSASALGLVTAIMFAPGLVLAPFAGSVADRLPKRRILLVTNVITALDQVVLAALVLSGHAQLWMVYLLALNDGIAFSFDNPARQSFVSEVVPARSLPNAIGLNSASFNMARLVGPGLGGVVIAVVGTGWAIVVEAFACLAMLIALAVMRADELHPAPVATGRGRTREGFRYALRRPDLLVILATGLAVGGLGFNYQISNAVMATEFYGRGPGEYGIVGSAMGVGALVAALWAAGRAKPRLRYILGGMAGYTVFNLAAALSPSFALFTALQIPVGLATITVLVTGNTMIQSRTSPQMRGRVMALWGLVIMGVTPLIAPLVGWLGDHAGPQSTLLFGVIAVGVSLVVITAVVMRTDDLHLHLDTGARGWVRLERGTLTEEVDDSPR</sequence>
<reference evidence="9 10" key="1">
    <citation type="submission" date="2020-02" db="EMBL/GenBank/DDBJ databases">
        <title>Sequencing the genomes of 1000 actinobacteria strains.</title>
        <authorList>
            <person name="Klenk H.-P."/>
        </authorList>
    </citation>
    <scope>NUCLEOTIDE SEQUENCE [LARGE SCALE GENOMIC DNA]</scope>
    <source>
        <strain evidence="9 10">DSM 19609</strain>
    </source>
</reference>
<dbReference type="PANTHER" id="PTHR23513">
    <property type="entry name" value="INTEGRAL MEMBRANE EFFLUX PROTEIN-RELATED"/>
    <property type="match status" value="1"/>
</dbReference>
<feature type="transmembrane region" description="Helical" evidence="7">
    <location>
        <begin position="376"/>
        <end position="395"/>
    </location>
</feature>
<evidence type="ECO:0000313" key="10">
    <source>
        <dbReference type="Proteomes" id="UP000749311"/>
    </source>
</evidence>
<keyword evidence="4 7" id="KW-0812">Transmembrane</keyword>
<evidence type="ECO:0000256" key="6">
    <source>
        <dbReference type="ARBA" id="ARBA00023136"/>
    </source>
</evidence>
<dbReference type="EMBL" id="JAAMOZ010000001">
    <property type="protein sequence ID" value="NIH55755.1"/>
    <property type="molecule type" value="Genomic_DNA"/>
</dbReference>
<evidence type="ECO:0000256" key="5">
    <source>
        <dbReference type="ARBA" id="ARBA00022989"/>
    </source>
</evidence>
<evidence type="ECO:0000259" key="8">
    <source>
        <dbReference type="PROSITE" id="PS50850"/>
    </source>
</evidence>
<feature type="transmembrane region" description="Helical" evidence="7">
    <location>
        <begin position="309"/>
        <end position="332"/>
    </location>
</feature>
<dbReference type="Proteomes" id="UP000749311">
    <property type="component" value="Unassembled WGS sequence"/>
</dbReference>
<feature type="transmembrane region" description="Helical" evidence="7">
    <location>
        <begin position="344"/>
        <end position="364"/>
    </location>
</feature>
<dbReference type="Gene3D" id="1.20.1250.20">
    <property type="entry name" value="MFS general substrate transporter like domains"/>
    <property type="match status" value="1"/>
</dbReference>
<evidence type="ECO:0000256" key="4">
    <source>
        <dbReference type="ARBA" id="ARBA00022692"/>
    </source>
</evidence>
<dbReference type="InterPro" id="IPR010290">
    <property type="entry name" value="TM_effector"/>
</dbReference>
<evidence type="ECO:0000256" key="7">
    <source>
        <dbReference type="SAM" id="Phobius"/>
    </source>
</evidence>
<evidence type="ECO:0000313" key="9">
    <source>
        <dbReference type="EMBL" id="NIH55755.1"/>
    </source>
</evidence>
<dbReference type="CDD" id="cd06173">
    <property type="entry name" value="MFS_MefA_like"/>
    <property type="match status" value="1"/>
</dbReference>
<dbReference type="InterPro" id="IPR036259">
    <property type="entry name" value="MFS_trans_sf"/>
</dbReference>
<gene>
    <name evidence="9" type="ORF">FB473_000400</name>
</gene>
<feature type="domain" description="Major facilitator superfamily (MFS) profile" evidence="8">
    <location>
        <begin position="1"/>
        <end position="428"/>
    </location>
</feature>
<feature type="transmembrane region" description="Helical" evidence="7">
    <location>
        <begin position="222"/>
        <end position="239"/>
    </location>
</feature>
<feature type="transmembrane region" description="Helical" evidence="7">
    <location>
        <begin position="259"/>
        <end position="277"/>
    </location>
</feature>
<dbReference type="SUPFAM" id="SSF103473">
    <property type="entry name" value="MFS general substrate transporter"/>
    <property type="match status" value="1"/>
</dbReference>
<evidence type="ECO:0000256" key="1">
    <source>
        <dbReference type="ARBA" id="ARBA00004651"/>
    </source>
</evidence>
<name>A0ABX0SEZ0_9ACTN</name>
<keyword evidence="10" id="KW-1185">Reference proteome</keyword>
<keyword evidence="5 7" id="KW-1133">Transmembrane helix</keyword>
<comment type="subcellular location">
    <subcellularLocation>
        <location evidence="1">Cell membrane</location>
        <topology evidence="1">Multi-pass membrane protein</topology>
    </subcellularLocation>
</comment>
<dbReference type="Pfam" id="PF05977">
    <property type="entry name" value="MFS_3"/>
    <property type="match status" value="1"/>
</dbReference>
<protein>
    <submittedName>
        <fullName evidence="9">MFS family permease</fullName>
    </submittedName>
</protein>
<keyword evidence="3" id="KW-1003">Cell membrane</keyword>
<accession>A0ABX0SEZ0</accession>
<dbReference type="PROSITE" id="PS50850">
    <property type="entry name" value="MFS"/>
    <property type="match status" value="1"/>
</dbReference>